<dbReference type="AlphaFoldDB" id="A0A347U6B4"/>
<evidence type="ECO:0000313" key="4">
    <source>
        <dbReference type="Proteomes" id="UP000290588"/>
    </source>
</evidence>
<accession>A0A347U6B4</accession>
<sequence length="140" mass="15217">MKKTILKFATVTALSTLGLTTLGASEISKLDVKKECNVQANGVEKVIATAAKYNEIAVKHKVEFMRLGMKASQYIDAVNNSLKSGSKTIDIVDAKGKKTEEATIEFGAWRACSFAISAVVQEEEAKTTWKMASPSDGYKY</sequence>
<reference evidence="1 3" key="2">
    <citation type="submission" date="2018-08" db="EMBL/GenBank/DDBJ databases">
        <title>Complete genome of the Arcobacter ellisii type strain LMG 26155.</title>
        <authorList>
            <person name="Miller W.G."/>
            <person name="Yee E."/>
            <person name="Bono J.L."/>
        </authorList>
    </citation>
    <scope>NUCLEOTIDE SEQUENCE [LARGE SCALE GENOMIC DNA]</scope>
    <source>
        <strain evidence="1 3">LMG 26155</strain>
    </source>
</reference>
<protein>
    <submittedName>
        <fullName evidence="2">Uncharacterized protein</fullName>
    </submittedName>
</protein>
<name>A0A347U6B4_9BACT</name>
<dbReference type="Proteomes" id="UP000262582">
    <property type="component" value="Chromosome"/>
</dbReference>
<evidence type="ECO:0000313" key="3">
    <source>
        <dbReference type="Proteomes" id="UP000262582"/>
    </source>
</evidence>
<evidence type="ECO:0000313" key="1">
    <source>
        <dbReference type="EMBL" id="AXX94392.1"/>
    </source>
</evidence>
<evidence type="ECO:0000313" key="2">
    <source>
        <dbReference type="EMBL" id="RXI31092.1"/>
    </source>
</evidence>
<reference evidence="2 4" key="1">
    <citation type="submission" date="2017-09" db="EMBL/GenBank/DDBJ databases">
        <title>Genomics of the genus Arcobacter.</title>
        <authorList>
            <person name="Perez-Cataluna A."/>
            <person name="Figueras M.J."/>
            <person name="Salas-Masso N."/>
        </authorList>
    </citation>
    <scope>NUCLEOTIDE SEQUENCE [LARGE SCALE GENOMIC DNA]</scope>
    <source>
        <strain evidence="2 4">CECT 7837</strain>
    </source>
</reference>
<dbReference type="EMBL" id="CP032097">
    <property type="protein sequence ID" value="AXX94392.1"/>
    <property type="molecule type" value="Genomic_DNA"/>
</dbReference>
<dbReference type="KEGG" id="aell:AELL_0712"/>
<organism evidence="2 4">
    <name type="scientific">Arcobacter ellisii</name>
    <dbReference type="NCBI Taxonomy" id="913109"/>
    <lineage>
        <taxon>Bacteria</taxon>
        <taxon>Pseudomonadati</taxon>
        <taxon>Campylobacterota</taxon>
        <taxon>Epsilonproteobacteria</taxon>
        <taxon>Campylobacterales</taxon>
        <taxon>Arcobacteraceae</taxon>
        <taxon>Arcobacter</taxon>
    </lineage>
</organism>
<dbReference type="Proteomes" id="UP000290588">
    <property type="component" value="Unassembled WGS sequence"/>
</dbReference>
<gene>
    <name evidence="1" type="ORF">AELL_0712</name>
    <name evidence="2" type="ORF">CP962_06430</name>
</gene>
<proteinExistence type="predicted"/>
<dbReference type="RefSeq" id="WP_118916622.1">
    <property type="nucleotide sequence ID" value="NZ_CP032097.1"/>
</dbReference>
<dbReference type="EMBL" id="NXIG01000005">
    <property type="protein sequence ID" value="RXI31092.1"/>
    <property type="molecule type" value="Genomic_DNA"/>
</dbReference>
<dbReference type="OrthoDB" id="5346316at2"/>
<keyword evidence="3" id="KW-1185">Reference proteome</keyword>